<dbReference type="AlphaFoldDB" id="A0A7C1P8S6"/>
<dbReference type="EMBL" id="DSKI01000770">
    <property type="protein sequence ID" value="HEB44969.1"/>
    <property type="molecule type" value="Genomic_DNA"/>
</dbReference>
<comment type="caution">
    <text evidence="1">The sequence shown here is derived from an EMBL/GenBank/DDBJ whole genome shotgun (WGS) entry which is preliminary data.</text>
</comment>
<gene>
    <name evidence="1" type="ORF">ENP70_15035</name>
</gene>
<evidence type="ECO:0000313" key="1">
    <source>
        <dbReference type="EMBL" id="HEB44969.1"/>
    </source>
</evidence>
<accession>A0A7C1P8S6</accession>
<name>A0A7C1P8S6_9HYPH</name>
<sequence length="209" mass="22511">MIAGIGSLSASSISLLFSSSGTGASEATSSPIRFDEVTGNIDDVFRAGGAIGKIIEIVAGMNSSDGLFTMEGAERIEGTNGDYRLTKAGTGKFITDSEQMSKQLEAFTEQAKGIGSKAERARAFLKAAEDGTLQRYDMSKMGVTSIYTQTDFYRADGQQSGSVGRWNTSGMDEFLEKYVVIENEMMTDNATGKFASLTQNGTAFHYWVW</sequence>
<proteinExistence type="predicted"/>
<protein>
    <submittedName>
        <fullName evidence="1">Uncharacterized protein</fullName>
    </submittedName>
</protein>
<reference evidence="1" key="1">
    <citation type="journal article" date="2020" name="mSystems">
        <title>Genome- and Community-Level Interaction Insights into Carbon Utilization and Element Cycling Functions of Hydrothermarchaeota in Hydrothermal Sediment.</title>
        <authorList>
            <person name="Zhou Z."/>
            <person name="Liu Y."/>
            <person name="Xu W."/>
            <person name="Pan J."/>
            <person name="Luo Z.H."/>
            <person name="Li M."/>
        </authorList>
    </citation>
    <scope>NUCLEOTIDE SEQUENCE [LARGE SCALE GENOMIC DNA]</scope>
    <source>
        <strain evidence="1">SpSt-243</strain>
    </source>
</reference>
<organism evidence="1">
    <name type="scientific">Agrobacterium albertimagni</name>
    <dbReference type="NCBI Taxonomy" id="147266"/>
    <lineage>
        <taxon>Bacteria</taxon>
        <taxon>Pseudomonadati</taxon>
        <taxon>Pseudomonadota</taxon>
        <taxon>Alphaproteobacteria</taxon>
        <taxon>Hyphomicrobiales</taxon>
        <taxon>Rhizobiaceae</taxon>
        <taxon>Rhizobium/Agrobacterium group</taxon>
        <taxon>Agrobacterium</taxon>
    </lineage>
</organism>